<dbReference type="EMBL" id="CM000913">
    <property type="protein sequence ID" value="EFG08541.1"/>
    <property type="molecule type" value="Genomic_DNA"/>
</dbReference>
<dbReference type="eggNOG" id="ENOG5030E4U">
    <property type="taxonomic scope" value="Bacteria"/>
</dbReference>
<dbReference type="OrthoDB" id="4332590at2"/>
<reference evidence="2 3" key="1">
    <citation type="journal article" date="2010" name="Genome Biol. Evol.">
        <title>The sequence of a 1.8-mb bacterial linear plasmid reveals a rich evolutionary reservoir of secondary metabolic pathways.</title>
        <authorList>
            <person name="Medema M.H."/>
            <person name="Trefzer A."/>
            <person name="Kovalchuk A."/>
            <person name="van den Berg M."/>
            <person name="Mueller U."/>
            <person name="Heijne W."/>
            <person name="Wu L."/>
            <person name="Alam M.T."/>
            <person name="Ronning C.M."/>
            <person name="Nierman W.C."/>
            <person name="Bovenberg R.A.L."/>
            <person name="Breitling R."/>
            <person name="Takano E."/>
        </authorList>
    </citation>
    <scope>NUCLEOTIDE SEQUENCE [LARGE SCALE GENOMIC DNA]</scope>
    <source>
        <strain evidence="3">ATCC 27064 / DSM 738 / JCM 4710 / NBRC 13307 / NCIMB 12785 / NRRL 3585 / VKM Ac-602</strain>
    </source>
</reference>
<name>B5GNR4_STRCL</name>
<evidence type="ECO:0000313" key="2">
    <source>
        <dbReference type="EMBL" id="EFG08541.1"/>
    </source>
</evidence>
<dbReference type="Proteomes" id="UP000002357">
    <property type="component" value="Chromosome"/>
</dbReference>
<keyword evidence="3" id="KW-1185">Reference proteome</keyword>
<gene>
    <name evidence="2" type="ORF">SCLAV_3469</name>
</gene>
<evidence type="ECO:0000313" key="3">
    <source>
        <dbReference type="Proteomes" id="UP000002357"/>
    </source>
</evidence>
<dbReference type="GeneID" id="93730021"/>
<accession>B5GNR4</accession>
<organism evidence="2 3">
    <name type="scientific">Streptomyces clavuligerus</name>
    <dbReference type="NCBI Taxonomy" id="1901"/>
    <lineage>
        <taxon>Bacteria</taxon>
        <taxon>Bacillati</taxon>
        <taxon>Actinomycetota</taxon>
        <taxon>Actinomycetes</taxon>
        <taxon>Kitasatosporales</taxon>
        <taxon>Streptomycetaceae</taxon>
        <taxon>Streptomyces</taxon>
    </lineage>
</organism>
<protein>
    <submittedName>
        <fullName evidence="2">Uncharacterized protein</fullName>
    </submittedName>
</protein>
<proteinExistence type="predicted"/>
<dbReference type="AlphaFoldDB" id="B5GNR4"/>
<sequence>MRDLIVCAFTWALRLLLPAEGRHRTTTHSPAPTPAPVGPLTEPVPASPWTRPWTGPSSATARAIFTAPETHGLTPEQRERFYATAWAENGYDYTYVATSGVHQAHAGACT</sequence>
<dbReference type="RefSeq" id="WP_003953310.1">
    <property type="nucleotide sequence ID" value="NZ_CM000913.1"/>
</dbReference>
<dbReference type="KEGG" id="sclf:BB341_11340"/>
<evidence type="ECO:0000256" key="1">
    <source>
        <dbReference type="SAM" id="MobiDB-lite"/>
    </source>
</evidence>
<feature type="region of interest" description="Disordered" evidence="1">
    <location>
        <begin position="23"/>
        <end position="57"/>
    </location>
</feature>